<keyword evidence="2" id="KW-1185">Reference proteome</keyword>
<evidence type="ECO:0000313" key="2">
    <source>
        <dbReference type="Proteomes" id="UP001202328"/>
    </source>
</evidence>
<name>A0AAD4XUX8_9MAGN</name>
<accession>A0AAD4XUX8</accession>
<reference evidence="1" key="1">
    <citation type="submission" date="2022-04" db="EMBL/GenBank/DDBJ databases">
        <title>A functionally conserved STORR gene fusion in Papaver species that diverged 16.8 million years ago.</title>
        <authorList>
            <person name="Catania T."/>
        </authorList>
    </citation>
    <scope>NUCLEOTIDE SEQUENCE</scope>
    <source>
        <strain evidence="1">S-188037</strain>
    </source>
</reference>
<dbReference type="EMBL" id="JAJJMB010001184">
    <property type="protein sequence ID" value="KAI3958101.1"/>
    <property type="molecule type" value="Genomic_DNA"/>
</dbReference>
<protein>
    <submittedName>
        <fullName evidence="1">Uncharacterized protein</fullName>
    </submittedName>
</protein>
<proteinExistence type="predicted"/>
<dbReference type="AlphaFoldDB" id="A0AAD4XUX8"/>
<gene>
    <name evidence="1" type="ORF">MKW98_020743</name>
</gene>
<dbReference type="Proteomes" id="UP001202328">
    <property type="component" value="Unassembled WGS sequence"/>
</dbReference>
<evidence type="ECO:0000313" key="1">
    <source>
        <dbReference type="EMBL" id="KAI3958101.1"/>
    </source>
</evidence>
<comment type="caution">
    <text evidence="1">The sequence shown here is derived from an EMBL/GenBank/DDBJ whole genome shotgun (WGS) entry which is preliminary data.</text>
</comment>
<organism evidence="1 2">
    <name type="scientific">Papaver atlanticum</name>
    <dbReference type="NCBI Taxonomy" id="357466"/>
    <lineage>
        <taxon>Eukaryota</taxon>
        <taxon>Viridiplantae</taxon>
        <taxon>Streptophyta</taxon>
        <taxon>Embryophyta</taxon>
        <taxon>Tracheophyta</taxon>
        <taxon>Spermatophyta</taxon>
        <taxon>Magnoliopsida</taxon>
        <taxon>Ranunculales</taxon>
        <taxon>Papaveraceae</taxon>
        <taxon>Papaveroideae</taxon>
        <taxon>Papaver</taxon>
    </lineage>
</organism>
<sequence>MILLPRKNNSKTWIFLKPRWISSMHCERLSLYSCLLQFCQARTFFICFDITTRALTPLQTTYRVCLMKLCWACLLYQVAFIVTHFNNPGISNTRI</sequence>